<name>A0A9P6X7W8_RHIOR</name>
<dbReference type="AlphaFoldDB" id="A0A9P6X7W8"/>
<dbReference type="InterPro" id="IPR036915">
    <property type="entry name" value="Cyclin-like_sf"/>
</dbReference>
<keyword evidence="3" id="KW-1185">Reference proteome</keyword>
<dbReference type="SUPFAM" id="SSF47954">
    <property type="entry name" value="Cyclin-like"/>
    <property type="match status" value="1"/>
</dbReference>
<proteinExistence type="predicted"/>
<dbReference type="Proteomes" id="UP000716291">
    <property type="component" value="Unassembled WGS sequence"/>
</dbReference>
<dbReference type="GO" id="GO:0000307">
    <property type="term" value="C:cyclin-dependent protein kinase holoenzyme complex"/>
    <property type="evidence" value="ECO:0007669"/>
    <property type="project" value="TreeGrafter"/>
</dbReference>
<dbReference type="GO" id="GO:0019901">
    <property type="term" value="F:protein kinase binding"/>
    <property type="evidence" value="ECO:0007669"/>
    <property type="project" value="InterPro"/>
</dbReference>
<dbReference type="GO" id="GO:0016538">
    <property type="term" value="F:cyclin-dependent protein serine/threonine kinase regulator activity"/>
    <property type="evidence" value="ECO:0007669"/>
    <property type="project" value="TreeGrafter"/>
</dbReference>
<dbReference type="PANTHER" id="PTHR15615">
    <property type="match status" value="1"/>
</dbReference>
<dbReference type="GO" id="GO:0005634">
    <property type="term" value="C:nucleus"/>
    <property type="evidence" value="ECO:0007669"/>
    <property type="project" value="TreeGrafter"/>
</dbReference>
<sequence>MNISTMSPHVMDHNLYYYNNKEEYRPLPSILTNFIAFKLCDLLPIRPLPLGTKRTTPELVYFILKVTTEARVSCHVAVIALIYIERCKKSLPKHATGDQDTIHRIFVASILIASKYLQGTTWGNNEMNNATMATICYRFYTLQEINQLETSFLKLIKYNCFVHPLEVENYLSRHRQDLLL</sequence>
<comment type="caution">
    <text evidence="2">The sequence shown here is derived from an EMBL/GenBank/DDBJ whole genome shotgun (WGS) entry which is preliminary data.</text>
</comment>
<accession>A0A9P6X7W8</accession>
<evidence type="ECO:0000313" key="2">
    <source>
        <dbReference type="EMBL" id="KAG1307202.1"/>
    </source>
</evidence>
<dbReference type="EMBL" id="JAANQT010000988">
    <property type="protein sequence ID" value="KAG1307202.1"/>
    <property type="molecule type" value="Genomic_DNA"/>
</dbReference>
<gene>
    <name evidence="2" type="ORF">G6F64_007003</name>
</gene>
<dbReference type="Pfam" id="PF00134">
    <property type="entry name" value="Cyclin_N"/>
    <property type="match status" value="1"/>
</dbReference>
<reference evidence="2" key="1">
    <citation type="journal article" date="2020" name="Microb. Genom.">
        <title>Genetic diversity of clinical and environmental Mucorales isolates obtained from an investigation of mucormycosis cases among solid organ transplant recipients.</title>
        <authorList>
            <person name="Nguyen M.H."/>
            <person name="Kaul D."/>
            <person name="Muto C."/>
            <person name="Cheng S.J."/>
            <person name="Richter R.A."/>
            <person name="Bruno V.M."/>
            <person name="Liu G."/>
            <person name="Beyhan S."/>
            <person name="Sundermann A.J."/>
            <person name="Mounaud S."/>
            <person name="Pasculle A.W."/>
            <person name="Nierman W.C."/>
            <person name="Driscoll E."/>
            <person name="Cumbie R."/>
            <person name="Clancy C.J."/>
            <person name="Dupont C.L."/>
        </authorList>
    </citation>
    <scope>NUCLEOTIDE SEQUENCE</scope>
    <source>
        <strain evidence="2">GL11</strain>
    </source>
</reference>
<dbReference type="InterPro" id="IPR013922">
    <property type="entry name" value="Cyclin_PHO80-like"/>
</dbReference>
<feature type="domain" description="Cyclin N-terminal" evidence="1">
    <location>
        <begin position="56"/>
        <end position="159"/>
    </location>
</feature>
<dbReference type="Gene3D" id="1.10.472.10">
    <property type="entry name" value="Cyclin-like"/>
    <property type="match status" value="1"/>
</dbReference>
<dbReference type="OrthoDB" id="10250320at2759"/>
<dbReference type="PANTHER" id="PTHR15615:SF108">
    <property type="entry name" value="PROTEIN CNPPD1"/>
    <property type="match status" value="1"/>
</dbReference>
<evidence type="ECO:0000259" key="1">
    <source>
        <dbReference type="Pfam" id="PF00134"/>
    </source>
</evidence>
<organism evidence="2 3">
    <name type="scientific">Rhizopus oryzae</name>
    <name type="common">Mucormycosis agent</name>
    <name type="synonym">Rhizopus arrhizus var. delemar</name>
    <dbReference type="NCBI Taxonomy" id="64495"/>
    <lineage>
        <taxon>Eukaryota</taxon>
        <taxon>Fungi</taxon>
        <taxon>Fungi incertae sedis</taxon>
        <taxon>Mucoromycota</taxon>
        <taxon>Mucoromycotina</taxon>
        <taxon>Mucoromycetes</taxon>
        <taxon>Mucorales</taxon>
        <taxon>Mucorineae</taxon>
        <taxon>Rhizopodaceae</taxon>
        <taxon>Rhizopus</taxon>
    </lineage>
</organism>
<protein>
    <recommendedName>
        <fullName evidence="1">Cyclin N-terminal domain-containing protein</fullName>
    </recommendedName>
</protein>
<dbReference type="CDD" id="cd20557">
    <property type="entry name" value="CYCLIN_ScPCL1-like"/>
    <property type="match status" value="1"/>
</dbReference>
<evidence type="ECO:0000313" key="3">
    <source>
        <dbReference type="Proteomes" id="UP000716291"/>
    </source>
</evidence>
<dbReference type="InterPro" id="IPR006671">
    <property type="entry name" value="Cyclin_N"/>
</dbReference>